<keyword evidence="2" id="KW-1185">Reference proteome</keyword>
<dbReference type="AlphaFoldDB" id="A0A6A6TVG7"/>
<accession>A0A6A6TVG7</accession>
<evidence type="ECO:0000313" key="2">
    <source>
        <dbReference type="Proteomes" id="UP000799324"/>
    </source>
</evidence>
<organism evidence="1 2">
    <name type="scientific">Lophiostoma macrostomum CBS 122681</name>
    <dbReference type="NCBI Taxonomy" id="1314788"/>
    <lineage>
        <taxon>Eukaryota</taxon>
        <taxon>Fungi</taxon>
        <taxon>Dikarya</taxon>
        <taxon>Ascomycota</taxon>
        <taxon>Pezizomycotina</taxon>
        <taxon>Dothideomycetes</taxon>
        <taxon>Pleosporomycetidae</taxon>
        <taxon>Pleosporales</taxon>
        <taxon>Lophiostomataceae</taxon>
        <taxon>Lophiostoma</taxon>
    </lineage>
</organism>
<gene>
    <name evidence="1" type="ORF">K491DRAFT_9739</name>
</gene>
<evidence type="ECO:0000313" key="1">
    <source>
        <dbReference type="EMBL" id="KAF2662973.1"/>
    </source>
</evidence>
<dbReference type="EMBL" id="MU004288">
    <property type="protein sequence ID" value="KAF2662973.1"/>
    <property type="molecule type" value="Genomic_DNA"/>
</dbReference>
<proteinExistence type="predicted"/>
<sequence>MVYALRLCSFLAIMKFSDGMRLCRLRRRCPETRKHHKVALLGVVDCLLPFVNILIEPFGTTVAEVGKEPGSRDGDCIVPSVSLSVTGRSAAKSQILSSSLLGVI</sequence>
<dbReference type="Proteomes" id="UP000799324">
    <property type="component" value="Unassembled WGS sequence"/>
</dbReference>
<protein>
    <submittedName>
        <fullName evidence="1">Uncharacterized protein</fullName>
    </submittedName>
</protein>
<reference evidence="1" key="1">
    <citation type="journal article" date="2020" name="Stud. Mycol.">
        <title>101 Dothideomycetes genomes: a test case for predicting lifestyles and emergence of pathogens.</title>
        <authorList>
            <person name="Haridas S."/>
            <person name="Albert R."/>
            <person name="Binder M."/>
            <person name="Bloem J."/>
            <person name="Labutti K."/>
            <person name="Salamov A."/>
            <person name="Andreopoulos B."/>
            <person name="Baker S."/>
            <person name="Barry K."/>
            <person name="Bills G."/>
            <person name="Bluhm B."/>
            <person name="Cannon C."/>
            <person name="Castanera R."/>
            <person name="Culley D."/>
            <person name="Daum C."/>
            <person name="Ezra D."/>
            <person name="Gonzalez J."/>
            <person name="Henrissat B."/>
            <person name="Kuo A."/>
            <person name="Liang C."/>
            <person name="Lipzen A."/>
            <person name="Lutzoni F."/>
            <person name="Magnuson J."/>
            <person name="Mondo S."/>
            <person name="Nolan M."/>
            <person name="Ohm R."/>
            <person name="Pangilinan J."/>
            <person name="Park H.-J."/>
            <person name="Ramirez L."/>
            <person name="Alfaro M."/>
            <person name="Sun H."/>
            <person name="Tritt A."/>
            <person name="Yoshinaga Y."/>
            <person name="Zwiers L.-H."/>
            <person name="Turgeon B."/>
            <person name="Goodwin S."/>
            <person name="Spatafora J."/>
            <person name="Crous P."/>
            <person name="Grigoriev I."/>
        </authorList>
    </citation>
    <scope>NUCLEOTIDE SEQUENCE</scope>
    <source>
        <strain evidence="1">CBS 122681</strain>
    </source>
</reference>
<name>A0A6A6TVG7_9PLEO</name>